<keyword evidence="4 6" id="KW-0689">Ribosomal protein</keyword>
<dbReference type="InterPro" id="IPR012678">
    <property type="entry name" value="Ribosomal_uL23/eL15/eS24_sf"/>
</dbReference>
<dbReference type="InterPro" id="IPR001014">
    <property type="entry name" value="Ribosomal_uL23_CS"/>
</dbReference>
<name>A0A0H4T6S7_9CHLR</name>
<dbReference type="Pfam" id="PF00276">
    <property type="entry name" value="Ribosomal_L23"/>
    <property type="match status" value="1"/>
</dbReference>
<dbReference type="NCBIfam" id="NF004363">
    <property type="entry name" value="PRK05738.2-4"/>
    <property type="match status" value="1"/>
</dbReference>
<dbReference type="SUPFAM" id="SSF54189">
    <property type="entry name" value="Ribosomal proteins S24e, L23 and L15e"/>
    <property type="match status" value="1"/>
</dbReference>
<proteinExistence type="inferred from homology"/>
<keyword evidence="3 6" id="KW-0694">RNA-binding</keyword>
<dbReference type="GO" id="GO:0019843">
    <property type="term" value="F:rRNA binding"/>
    <property type="evidence" value="ECO:0007669"/>
    <property type="project" value="UniProtKB-UniRule"/>
</dbReference>
<dbReference type="InterPro" id="IPR012677">
    <property type="entry name" value="Nucleotide-bd_a/b_plait_sf"/>
</dbReference>
<evidence type="ECO:0000256" key="7">
    <source>
        <dbReference type="RuleBase" id="RU003934"/>
    </source>
</evidence>
<dbReference type="GO" id="GO:0003735">
    <property type="term" value="F:structural constituent of ribosome"/>
    <property type="evidence" value="ECO:0007669"/>
    <property type="project" value="InterPro"/>
</dbReference>
<accession>A0A0H4T6S7</accession>
<dbReference type="AlphaFoldDB" id="A0A0H4T6S7"/>
<gene>
    <name evidence="6 8" type="primary">rplW</name>
</gene>
<evidence type="ECO:0000256" key="2">
    <source>
        <dbReference type="ARBA" id="ARBA00022730"/>
    </source>
</evidence>
<comment type="subunit">
    <text evidence="6">Part of the 50S ribosomal subunit. Contacts protein L29, and trigger factor when it is bound to the ribosome.</text>
</comment>
<keyword evidence="2 6" id="KW-0699">rRNA-binding</keyword>
<dbReference type="InterPro" id="IPR013025">
    <property type="entry name" value="Ribosomal_uL23-like"/>
</dbReference>
<dbReference type="PANTHER" id="PTHR11620">
    <property type="entry name" value="60S RIBOSOMAL PROTEIN L23A"/>
    <property type="match status" value="1"/>
</dbReference>
<evidence type="ECO:0000256" key="6">
    <source>
        <dbReference type="HAMAP-Rule" id="MF_01369"/>
    </source>
</evidence>
<sequence length="101" mass="11457">MTNLYNVLVRPLVTEKSSYQSSKLSQYVFVVADEATRTMVKDAIETLFEVTVARVNILNAPAKRGRRTRARRMLVRRPSFKKAIVTLAEGSKPLEIFEGVQ</sequence>
<evidence type="ECO:0000256" key="4">
    <source>
        <dbReference type="ARBA" id="ARBA00022980"/>
    </source>
</evidence>
<evidence type="ECO:0000256" key="5">
    <source>
        <dbReference type="ARBA" id="ARBA00023274"/>
    </source>
</evidence>
<comment type="function">
    <text evidence="6">One of the early assembly proteins it binds 23S rRNA. One of the proteins that surrounds the polypeptide exit tunnel on the outside of the ribosome. Forms the main docking site for trigger factor binding to the ribosome.</text>
</comment>
<dbReference type="PROSITE" id="PS00050">
    <property type="entry name" value="RIBOSOMAL_L23"/>
    <property type="match status" value="1"/>
</dbReference>
<keyword evidence="5 6" id="KW-0687">Ribonucleoprotein</keyword>
<dbReference type="GO" id="GO:0006412">
    <property type="term" value="P:translation"/>
    <property type="evidence" value="ECO:0007669"/>
    <property type="project" value="UniProtKB-UniRule"/>
</dbReference>
<evidence type="ECO:0000256" key="1">
    <source>
        <dbReference type="ARBA" id="ARBA00006700"/>
    </source>
</evidence>
<dbReference type="GO" id="GO:1990904">
    <property type="term" value="C:ribonucleoprotein complex"/>
    <property type="evidence" value="ECO:0007669"/>
    <property type="project" value="UniProtKB-KW"/>
</dbReference>
<evidence type="ECO:0000313" key="8">
    <source>
        <dbReference type="EMBL" id="AKQ02147.1"/>
    </source>
</evidence>
<dbReference type="HAMAP" id="MF_01369_B">
    <property type="entry name" value="Ribosomal_uL23_B"/>
    <property type="match status" value="1"/>
</dbReference>
<dbReference type="EMBL" id="KT006994">
    <property type="protein sequence ID" value="AKQ02147.1"/>
    <property type="molecule type" value="Genomic_DNA"/>
</dbReference>
<organism evidence="8">
    <name type="scientific">uncultured Chloroflexi bacterium Rifle_16ft_4_minimus_3452</name>
    <dbReference type="NCBI Taxonomy" id="1665071"/>
    <lineage>
        <taxon>Bacteria</taxon>
        <taxon>Bacillati</taxon>
        <taxon>Chloroflexota</taxon>
        <taxon>environmental samples</taxon>
    </lineage>
</organism>
<dbReference type="Gene3D" id="3.30.70.330">
    <property type="match status" value="1"/>
</dbReference>
<protein>
    <recommendedName>
        <fullName evidence="6">Large ribosomal subunit protein uL23</fullName>
    </recommendedName>
</protein>
<evidence type="ECO:0000256" key="3">
    <source>
        <dbReference type="ARBA" id="ARBA00022884"/>
    </source>
</evidence>
<comment type="similarity">
    <text evidence="1 6 7">Belongs to the universal ribosomal protein uL23 family.</text>
</comment>
<dbReference type="GO" id="GO:0005840">
    <property type="term" value="C:ribosome"/>
    <property type="evidence" value="ECO:0007669"/>
    <property type="project" value="UniProtKB-KW"/>
</dbReference>
<reference evidence="8" key="1">
    <citation type="journal article" date="2015" name="ISME J.">
        <title>Aquifer environment selects for microbial species cohorts in sediment and groundwater.</title>
        <authorList>
            <person name="Hug L.A."/>
            <person name="Thomas B.C."/>
            <person name="Brown C.T."/>
            <person name="Frischkorn K.R."/>
            <person name="Williams K.H."/>
            <person name="Tringe S.G."/>
            <person name="Banfield J.F."/>
        </authorList>
    </citation>
    <scope>NUCLEOTIDE SEQUENCE</scope>
</reference>